<sequence length="59" mass="6782">MYGKGKEINSSSYLSRQFLLVFCYTEPTIVNISEVHMIIVPNQGIVYNEQKAKKNEQEA</sequence>
<feature type="non-terminal residue" evidence="1">
    <location>
        <position position="1"/>
    </location>
</feature>
<name>A0A8S9ZAS5_9BILA</name>
<gene>
    <name evidence="1" type="ORF">Mgra_00010025</name>
</gene>
<protein>
    <submittedName>
        <fullName evidence="1">Uncharacterized protein</fullName>
    </submittedName>
</protein>
<proteinExistence type="predicted"/>
<accession>A0A8S9ZAS5</accession>
<dbReference type="EMBL" id="JABEBT010000209">
    <property type="protein sequence ID" value="KAF7624698.1"/>
    <property type="molecule type" value="Genomic_DNA"/>
</dbReference>
<keyword evidence="2" id="KW-1185">Reference proteome</keyword>
<evidence type="ECO:0000313" key="2">
    <source>
        <dbReference type="Proteomes" id="UP000605970"/>
    </source>
</evidence>
<comment type="caution">
    <text evidence="1">The sequence shown here is derived from an EMBL/GenBank/DDBJ whole genome shotgun (WGS) entry which is preliminary data.</text>
</comment>
<dbReference type="AlphaFoldDB" id="A0A8S9ZAS5"/>
<dbReference type="Proteomes" id="UP000605970">
    <property type="component" value="Unassembled WGS sequence"/>
</dbReference>
<reference evidence="1" key="1">
    <citation type="journal article" date="2020" name="Ecol. Evol.">
        <title>Genome structure and content of the rice root-knot nematode (Meloidogyne graminicola).</title>
        <authorList>
            <person name="Phan N.T."/>
            <person name="Danchin E.G.J."/>
            <person name="Klopp C."/>
            <person name="Perfus-Barbeoch L."/>
            <person name="Kozlowski D.K."/>
            <person name="Koutsovoulos G.D."/>
            <person name="Lopez-Roques C."/>
            <person name="Bouchez O."/>
            <person name="Zahm M."/>
            <person name="Besnard G."/>
            <person name="Bellafiore S."/>
        </authorList>
    </citation>
    <scope>NUCLEOTIDE SEQUENCE</scope>
    <source>
        <strain evidence="1">VN-18</strain>
    </source>
</reference>
<evidence type="ECO:0000313" key="1">
    <source>
        <dbReference type="EMBL" id="KAF7624698.1"/>
    </source>
</evidence>
<organism evidence="1 2">
    <name type="scientific">Meloidogyne graminicola</name>
    <dbReference type="NCBI Taxonomy" id="189291"/>
    <lineage>
        <taxon>Eukaryota</taxon>
        <taxon>Metazoa</taxon>
        <taxon>Ecdysozoa</taxon>
        <taxon>Nematoda</taxon>
        <taxon>Chromadorea</taxon>
        <taxon>Rhabditida</taxon>
        <taxon>Tylenchina</taxon>
        <taxon>Tylenchomorpha</taxon>
        <taxon>Tylenchoidea</taxon>
        <taxon>Meloidogynidae</taxon>
        <taxon>Meloidogyninae</taxon>
        <taxon>Meloidogyne</taxon>
    </lineage>
</organism>